<dbReference type="InterPro" id="IPR011200">
    <property type="entry name" value="UCP012608"/>
</dbReference>
<keyword evidence="2" id="KW-1185">Reference proteome</keyword>
<dbReference type="Proteomes" id="UP001172728">
    <property type="component" value="Unassembled WGS sequence"/>
</dbReference>
<reference evidence="1" key="1">
    <citation type="submission" date="2023-06" db="EMBL/GenBank/DDBJ databases">
        <title>Sysu t00192.</title>
        <authorList>
            <person name="Gao L."/>
            <person name="Fang B.-Z."/>
            <person name="Li W.-J."/>
        </authorList>
    </citation>
    <scope>NUCLEOTIDE SEQUENCE</scope>
    <source>
        <strain evidence="1">SYSU T00192</strain>
    </source>
</reference>
<dbReference type="Pfam" id="PF10094">
    <property type="entry name" value="DUF2332"/>
    <property type="match status" value="1"/>
</dbReference>
<proteinExistence type="predicted"/>
<protein>
    <submittedName>
        <fullName evidence="1">DUF2332 domain-containing protein</fullName>
    </submittedName>
</protein>
<sequence>MERWLAGDDVPLPEVAASVRAWTPFAVDSPLYEAFARRLADDPDVLGVLARIRTSPPINVLFAAVQHLLAADDALAAWYPRLAEAARTPDDEAYAAFRAFVLARRDEILELGATRRTQTNEVRRCAVLMPVIAAALVERGWDGPVHAIDMGASAGLGLLMDRVAYRYGGTRLGSAPLTLDSENRGGFPLPDAPPAFATRTGLDLAPVDATDPDQAAWLEALVWPEQQDRLARLRAAIALRRDVDIAMVAGDAALTLPRVAAALPDGPIVLWHSIALYQLPDPALDAIDDAVAAVAAVRPLVRVAFEPQPGGGADIRVALRPREAAPVATAHTHGAWLDRP</sequence>
<evidence type="ECO:0000313" key="1">
    <source>
        <dbReference type="EMBL" id="MDN4475178.1"/>
    </source>
</evidence>
<organism evidence="1 2">
    <name type="scientific">Demequina litoralis</name>
    <dbReference type="NCBI Taxonomy" id="3051660"/>
    <lineage>
        <taxon>Bacteria</taxon>
        <taxon>Bacillati</taxon>
        <taxon>Actinomycetota</taxon>
        <taxon>Actinomycetes</taxon>
        <taxon>Micrococcales</taxon>
        <taxon>Demequinaceae</taxon>
        <taxon>Demequina</taxon>
    </lineage>
</organism>
<evidence type="ECO:0000313" key="2">
    <source>
        <dbReference type="Proteomes" id="UP001172728"/>
    </source>
</evidence>
<dbReference type="EMBL" id="JAUHPW010000003">
    <property type="protein sequence ID" value="MDN4475178.1"/>
    <property type="molecule type" value="Genomic_DNA"/>
</dbReference>
<accession>A0ABT8G7R7</accession>
<gene>
    <name evidence="1" type="ORF">QQX09_04805</name>
</gene>
<name>A0ABT8G7R7_9MICO</name>
<dbReference type="RefSeq" id="WP_301131628.1">
    <property type="nucleotide sequence ID" value="NZ_JAUHPW010000003.1"/>
</dbReference>
<comment type="caution">
    <text evidence="1">The sequence shown here is derived from an EMBL/GenBank/DDBJ whole genome shotgun (WGS) entry which is preliminary data.</text>
</comment>